<comment type="caution">
    <text evidence="3">The sequence shown here is derived from an EMBL/GenBank/DDBJ whole genome shotgun (WGS) entry which is preliminary data.</text>
</comment>
<dbReference type="PIRSF" id="PIRSF021320">
    <property type="entry name" value="DUF984"/>
    <property type="match status" value="1"/>
</dbReference>
<dbReference type="AlphaFoldDB" id="A0A139K042"/>
<dbReference type="CDD" id="cd06553">
    <property type="entry name" value="ASCH_Ef3133_like"/>
    <property type="match status" value="1"/>
</dbReference>
<sequence length="128" mass="14742">MMEIKHRIQFGCDTDELADKVLSGEKTATSSLYDYSLMNQEEIKVNEYASILDSQGKEKCIVKIERIEIVDFQDITEEFAVNEGDGCLDNWIKIHTEYYSSLLEKIDKKLTGRTKLVCEWFSVVSSNN</sequence>
<reference evidence="2 5" key="2">
    <citation type="journal article" date="2019" name="Nat. Med.">
        <title>A library of human gut bacterial isolates paired with longitudinal multiomics data enables mechanistic microbiome research.</title>
        <authorList>
            <person name="Poyet M."/>
            <person name="Groussin M."/>
            <person name="Gibbons S.M."/>
            <person name="Avila-Pacheco J."/>
            <person name="Jiang X."/>
            <person name="Kearney S.M."/>
            <person name="Perrotta A.R."/>
            <person name="Berdy B."/>
            <person name="Zhao S."/>
            <person name="Lieberman T.D."/>
            <person name="Swanson P.K."/>
            <person name="Smith M."/>
            <person name="Roesemann S."/>
            <person name="Alexander J.E."/>
            <person name="Rich S.A."/>
            <person name="Livny J."/>
            <person name="Vlamakis H."/>
            <person name="Clish C."/>
            <person name="Bullock K."/>
            <person name="Deik A."/>
            <person name="Scott J."/>
            <person name="Pierce K.A."/>
            <person name="Xavier R.J."/>
            <person name="Alm E.J."/>
        </authorList>
    </citation>
    <scope>NUCLEOTIDE SEQUENCE [LARGE SCALE GENOMIC DNA]</scope>
    <source>
        <strain evidence="2 5">BIOML-A165</strain>
    </source>
</reference>
<accession>A0A139K042</accession>
<protein>
    <submittedName>
        <fullName evidence="3">ASCH domain-containing protein</fullName>
    </submittedName>
</protein>
<evidence type="ECO:0000313" key="5">
    <source>
        <dbReference type="Proteomes" id="UP000460317"/>
    </source>
</evidence>
<dbReference type="SUPFAM" id="SSF88697">
    <property type="entry name" value="PUA domain-like"/>
    <property type="match status" value="1"/>
</dbReference>
<dbReference type="InterPro" id="IPR007374">
    <property type="entry name" value="ASCH_domain"/>
</dbReference>
<evidence type="ECO:0000259" key="1">
    <source>
        <dbReference type="SMART" id="SM01022"/>
    </source>
</evidence>
<dbReference type="EMBL" id="QROV01000029">
    <property type="protein sequence ID" value="RHL54378.1"/>
    <property type="molecule type" value="Genomic_DNA"/>
</dbReference>
<dbReference type="Proteomes" id="UP000283616">
    <property type="component" value="Unassembled WGS sequence"/>
</dbReference>
<organism evidence="3 4">
    <name type="scientific">Bacteroides thetaiotaomicron</name>
    <dbReference type="NCBI Taxonomy" id="818"/>
    <lineage>
        <taxon>Bacteria</taxon>
        <taxon>Pseudomonadati</taxon>
        <taxon>Bacteroidota</taxon>
        <taxon>Bacteroidia</taxon>
        <taxon>Bacteroidales</taxon>
        <taxon>Bacteroidaceae</taxon>
        <taxon>Bacteroides</taxon>
    </lineage>
</organism>
<evidence type="ECO:0000313" key="2">
    <source>
        <dbReference type="EMBL" id="KAB4450647.1"/>
    </source>
</evidence>
<dbReference type="EMBL" id="WCSB01000014">
    <property type="protein sequence ID" value="KAB4450647.1"/>
    <property type="molecule type" value="Genomic_DNA"/>
</dbReference>
<dbReference type="InterPro" id="IPR015947">
    <property type="entry name" value="PUA-like_sf"/>
</dbReference>
<dbReference type="RefSeq" id="WP_008762353.1">
    <property type="nucleotide sequence ID" value="NZ_CAXSXH010000017.1"/>
</dbReference>
<dbReference type="Proteomes" id="UP000460317">
    <property type="component" value="Unassembled WGS sequence"/>
</dbReference>
<dbReference type="PANTHER" id="PTHR39203">
    <property type="entry name" value="CYTOPLASMIC PROTEIN-RELATED"/>
    <property type="match status" value="1"/>
</dbReference>
<evidence type="ECO:0000313" key="4">
    <source>
        <dbReference type="Proteomes" id="UP000283616"/>
    </source>
</evidence>
<dbReference type="PANTHER" id="PTHR39203:SF1">
    <property type="entry name" value="CYTOPLASMIC PROTEIN"/>
    <property type="match status" value="1"/>
</dbReference>
<feature type="domain" description="ASCH" evidence="1">
    <location>
        <begin position="8"/>
        <end position="125"/>
    </location>
</feature>
<gene>
    <name evidence="3" type="ORF">DW011_20885</name>
    <name evidence="2" type="ORF">GAN93_15515</name>
</gene>
<evidence type="ECO:0000313" key="3">
    <source>
        <dbReference type="EMBL" id="RHL54378.1"/>
    </source>
</evidence>
<dbReference type="SMART" id="SM01022">
    <property type="entry name" value="ASCH"/>
    <property type="match status" value="1"/>
</dbReference>
<dbReference type="InterPro" id="IPR009326">
    <property type="entry name" value="DUF984"/>
</dbReference>
<dbReference type="Gene3D" id="3.10.400.10">
    <property type="entry name" value="Sulfate adenylyltransferase"/>
    <property type="match status" value="1"/>
</dbReference>
<name>A0A139K042_BACT4</name>
<dbReference type="Pfam" id="PF04266">
    <property type="entry name" value="ASCH"/>
    <property type="match status" value="1"/>
</dbReference>
<proteinExistence type="predicted"/>
<reference evidence="3 4" key="1">
    <citation type="submission" date="2018-08" db="EMBL/GenBank/DDBJ databases">
        <title>A genome reference for cultivated species of the human gut microbiota.</title>
        <authorList>
            <person name="Zou Y."/>
            <person name="Xue W."/>
            <person name="Luo G."/>
        </authorList>
    </citation>
    <scope>NUCLEOTIDE SEQUENCE [LARGE SCALE GENOMIC DNA]</scope>
    <source>
        <strain evidence="3 4">AF37-12</strain>
    </source>
</reference>